<evidence type="ECO:0000256" key="3">
    <source>
        <dbReference type="ARBA" id="ARBA00022737"/>
    </source>
</evidence>
<dbReference type="Gene3D" id="3.30.160.60">
    <property type="entry name" value="Classic Zinc Finger"/>
    <property type="match status" value="2"/>
</dbReference>
<dbReference type="SUPFAM" id="SSF57667">
    <property type="entry name" value="beta-beta-alpha zinc fingers"/>
    <property type="match status" value="1"/>
</dbReference>
<dbReference type="InterPro" id="IPR036236">
    <property type="entry name" value="Znf_C2H2_sf"/>
</dbReference>
<reference evidence="10 11" key="1">
    <citation type="submission" date="2024-07" db="EMBL/GenBank/DDBJ databases">
        <title>Chromosome-level genome assembly of the water stick insect Ranatra chinensis (Heteroptera: Nepidae).</title>
        <authorList>
            <person name="Liu X."/>
        </authorList>
    </citation>
    <scope>NUCLEOTIDE SEQUENCE [LARGE SCALE GENOMIC DNA]</scope>
    <source>
        <strain evidence="10">Cailab_2021Rc</strain>
        <tissue evidence="10">Muscle</tissue>
    </source>
</reference>
<dbReference type="FunFam" id="3.30.160.60:FF:000433">
    <property type="entry name" value="zinc finger protein 384 isoform X1"/>
    <property type="match status" value="1"/>
</dbReference>
<accession>A0ABD0YVB9</accession>
<dbReference type="PROSITE" id="PS50157">
    <property type="entry name" value="ZINC_FINGER_C2H2_2"/>
    <property type="match status" value="2"/>
</dbReference>
<keyword evidence="5" id="KW-0862">Zinc</keyword>
<dbReference type="PANTHER" id="PTHR16515">
    <property type="entry name" value="PR DOMAIN ZINC FINGER PROTEIN"/>
    <property type="match status" value="1"/>
</dbReference>
<evidence type="ECO:0000259" key="9">
    <source>
        <dbReference type="PROSITE" id="PS50157"/>
    </source>
</evidence>
<protein>
    <recommendedName>
        <fullName evidence="9">C2H2-type domain-containing protein</fullName>
    </recommendedName>
</protein>
<evidence type="ECO:0000256" key="1">
    <source>
        <dbReference type="ARBA" id="ARBA00004123"/>
    </source>
</evidence>
<dbReference type="InterPro" id="IPR013087">
    <property type="entry name" value="Znf_C2H2_type"/>
</dbReference>
<dbReference type="Proteomes" id="UP001558652">
    <property type="component" value="Unassembled WGS sequence"/>
</dbReference>
<gene>
    <name evidence="10" type="ORF">AAG570_006882</name>
</gene>
<proteinExistence type="predicted"/>
<organism evidence="10 11">
    <name type="scientific">Ranatra chinensis</name>
    <dbReference type="NCBI Taxonomy" id="642074"/>
    <lineage>
        <taxon>Eukaryota</taxon>
        <taxon>Metazoa</taxon>
        <taxon>Ecdysozoa</taxon>
        <taxon>Arthropoda</taxon>
        <taxon>Hexapoda</taxon>
        <taxon>Insecta</taxon>
        <taxon>Pterygota</taxon>
        <taxon>Neoptera</taxon>
        <taxon>Paraneoptera</taxon>
        <taxon>Hemiptera</taxon>
        <taxon>Heteroptera</taxon>
        <taxon>Panheteroptera</taxon>
        <taxon>Nepomorpha</taxon>
        <taxon>Nepidae</taxon>
        <taxon>Ranatrinae</taxon>
        <taxon>Ranatra</taxon>
    </lineage>
</organism>
<dbReference type="InterPro" id="IPR050331">
    <property type="entry name" value="Zinc_finger"/>
</dbReference>
<dbReference type="PANTHER" id="PTHR16515:SF49">
    <property type="entry name" value="GASTRULA ZINC FINGER PROTEIN XLCGF49.1-LIKE-RELATED"/>
    <property type="match status" value="1"/>
</dbReference>
<comment type="subcellular location">
    <subcellularLocation>
        <location evidence="1">Nucleus</location>
    </subcellularLocation>
</comment>
<comment type="caution">
    <text evidence="10">The sequence shown here is derived from an EMBL/GenBank/DDBJ whole genome shotgun (WGS) entry which is preliminary data.</text>
</comment>
<keyword evidence="2" id="KW-0479">Metal-binding</keyword>
<keyword evidence="7" id="KW-0539">Nucleus</keyword>
<dbReference type="PROSITE" id="PS00028">
    <property type="entry name" value="ZINC_FINGER_C2H2_1"/>
    <property type="match status" value="2"/>
</dbReference>
<evidence type="ECO:0000256" key="6">
    <source>
        <dbReference type="ARBA" id="ARBA00023125"/>
    </source>
</evidence>
<keyword evidence="3" id="KW-0677">Repeat</keyword>
<dbReference type="GO" id="GO:0003677">
    <property type="term" value="F:DNA binding"/>
    <property type="evidence" value="ECO:0007669"/>
    <property type="project" value="UniProtKB-KW"/>
</dbReference>
<keyword evidence="11" id="KW-1185">Reference proteome</keyword>
<dbReference type="SMART" id="SM00355">
    <property type="entry name" value="ZnF_C2H2"/>
    <property type="match status" value="2"/>
</dbReference>
<dbReference type="FunFam" id="3.30.160.60:FF:000817">
    <property type="entry name" value="zinc finger protein 22"/>
    <property type="match status" value="1"/>
</dbReference>
<dbReference type="Pfam" id="PF00096">
    <property type="entry name" value="zf-C2H2"/>
    <property type="match status" value="1"/>
</dbReference>
<dbReference type="AlphaFoldDB" id="A0ABD0YVB9"/>
<evidence type="ECO:0000256" key="5">
    <source>
        <dbReference type="ARBA" id="ARBA00022833"/>
    </source>
</evidence>
<evidence type="ECO:0000256" key="2">
    <source>
        <dbReference type="ARBA" id="ARBA00022723"/>
    </source>
</evidence>
<keyword evidence="6" id="KW-0238">DNA-binding</keyword>
<feature type="domain" description="C2H2-type" evidence="9">
    <location>
        <begin position="132"/>
        <end position="159"/>
    </location>
</feature>
<sequence>MPRRSSSVDKVDDDLSLRGQLFALNLSPLGVDPCQGQVREGEEGHVTGILPNFACRKFVGPNRFRLFATASGGVESTTLVTSIFMHKSAIQMQAQRGPEVNKPHQCQQCLKSFSSNHQLVQHIRVHTGEKPYKCSYCERRFKQLSHVQQHTRLHTENRRGLCVVAGPVHRPGAKHVAPPPPTLAHHPLPQHPLAITHPFPRPLFPPLKPIWKSFHFVTGADNGGGAIMEEYS</sequence>
<dbReference type="Pfam" id="PF23561">
    <property type="entry name" value="zf-C2H2_15"/>
    <property type="match status" value="1"/>
</dbReference>
<feature type="domain" description="C2H2-type" evidence="9">
    <location>
        <begin position="104"/>
        <end position="131"/>
    </location>
</feature>
<dbReference type="InterPro" id="IPR056436">
    <property type="entry name" value="Znf-C2H2_ZIC1-5/GLI1-3-like"/>
</dbReference>
<dbReference type="GO" id="GO:0008270">
    <property type="term" value="F:zinc ion binding"/>
    <property type="evidence" value="ECO:0007669"/>
    <property type="project" value="UniProtKB-KW"/>
</dbReference>
<name>A0ABD0YVB9_9HEMI</name>
<dbReference type="GO" id="GO:0005634">
    <property type="term" value="C:nucleus"/>
    <property type="evidence" value="ECO:0007669"/>
    <property type="project" value="UniProtKB-SubCell"/>
</dbReference>
<evidence type="ECO:0000256" key="8">
    <source>
        <dbReference type="PROSITE-ProRule" id="PRU00042"/>
    </source>
</evidence>
<evidence type="ECO:0000256" key="7">
    <source>
        <dbReference type="ARBA" id="ARBA00023242"/>
    </source>
</evidence>
<evidence type="ECO:0000313" key="10">
    <source>
        <dbReference type="EMBL" id="KAL1139905.1"/>
    </source>
</evidence>
<evidence type="ECO:0000256" key="4">
    <source>
        <dbReference type="ARBA" id="ARBA00022771"/>
    </source>
</evidence>
<evidence type="ECO:0000313" key="11">
    <source>
        <dbReference type="Proteomes" id="UP001558652"/>
    </source>
</evidence>
<keyword evidence="4 8" id="KW-0863">Zinc-finger</keyword>
<dbReference type="EMBL" id="JBFDAA010000002">
    <property type="protein sequence ID" value="KAL1139905.1"/>
    <property type="molecule type" value="Genomic_DNA"/>
</dbReference>